<organism evidence="1 2">
    <name type="scientific">Sclerotinia nivalis</name>
    <dbReference type="NCBI Taxonomy" id="352851"/>
    <lineage>
        <taxon>Eukaryota</taxon>
        <taxon>Fungi</taxon>
        <taxon>Dikarya</taxon>
        <taxon>Ascomycota</taxon>
        <taxon>Pezizomycotina</taxon>
        <taxon>Leotiomycetes</taxon>
        <taxon>Helotiales</taxon>
        <taxon>Sclerotiniaceae</taxon>
        <taxon>Sclerotinia</taxon>
    </lineage>
</organism>
<accession>A0A9X0DPI9</accession>
<gene>
    <name evidence="1" type="ORF">OCU04_002853</name>
</gene>
<comment type="caution">
    <text evidence="1">The sequence shown here is derived from an EMBL/GenBank/DDBJ whole genome shotgun (WGS) entry which is preliminary data.</text>
</comment>
<evidence type="ECO:0000313" key="1">
    <source>
        <dbReference type="EMBL" id="KAJ8069182.1"/>
    </source>
</evidence>
<proteinExistence type="predicted"/>
<name>A0A9X0DPI9_9HELO</name>
<evidence type="ECO:0000313" key="2">
    <source>
        <dbReference type="Proteomes" id="UP001152300"/>
    </source>
</evidence>
<dbReference type="Proteomes" id="UP001152300">
    <property type="component" value="Unassembled WGS sequence"/>
</dbReference>
<sequence length="54" mass="5986">MSPSHPYTIASYLGETTIVLDAFHIAHDPPEDPSTRVACKNLIVWIHGKPAYHS</sequence>
<protein>
    <submittedName>
        <fullName evidence="1">Uncharacterized protein</fullName>
    </submittedName>
</protein>
<dbReference type="EMBL" id="JAPEIS010000002">
    <property type="protein sequence ID" value="KAJ8069182.1"/>
    <property type="molecule type" value="Genomic_DNA"/>
</dbReference>
<keyword evidence="2" id="KW-1185">Reference proteome</keyword>
<dbReference type="AlphaFoldDB" id="A0A9X0DPI9"/>
<reference evidence="1" key="1">
    <citation type="submission" date="2022-11" db="EMBL/GenBank/DDBJ databases">
        <title>Genome Resource of Sclerotinia nivalis Strain SnTB1, a Plant Pathogen Isolated from American Ginseng.</title>
        <authorList>
            <person name="Fan S."/>
        </authorList>
    </citation>
    <scope>NUCLEOTIDE SEQUENCE</scope>
    <source>
        <strain evidence="1">SnTB1</strain>
    </source>
</reference>